<dbReference type="InterPro" id="IPR052896">
    <property type="entry name" value="GGT-like_enzyme"/>
</dbReference>
<dbReference type="InterPro" id="IPR043138">
    <property type="entry name" value="GGT_lsub"/>
</dbReference>
<dbReference type="AlphaFoldDB" id="A0A151ADT1"/>
<dbReference type="InterPro" id="IPR029055">
    <property type="entry name" value="Ntn_hydrolases_N"/>
</dbReference>
<sequence length="352" mass="38051">MQEHGGTLSLSDLETHESTWEEPISTEFGGVEVLEHPPNGQGIIALEALNIAEELGIEGEPGDEDRLHRLIEATKLAFADGYTHVSDPEHVEVPTKTMLSKVYAKERASEIGPEAATHGAGAGEHANTVYLSVVDPQGNAVSFINSIYMSFGSGLTAGGFALQNRGHSFSLDPEHANRLAPGKRPFHTIIPAMLREDGEFRASWGVMGGSMQPQGHLQVATNMVDGLNPQAALDAPRFRWLDGKRMALETSRLPDEAVGSLRERGHEIIEESEFFAEGGHWGGGQIVYRDEDGVLIGGSDPRKGRPSASNESPHSGLTAFAHGTRSDLALFALHLSKKRLLRGRFGDRQTVL</sequence>
<reference evidence="2 3" key="1">
    <citation type="submission" date="2016-02" db="EMBL/GenBank/DDBJ databases">
        <title>Genome sequence of Halalkalicoccus paucihalophilus DSM 24557.</title>
        <authorList>
            <person name="Poehlein A."/>
            <person name="Daniel R."/>
        </authorList>
    </citation>
    <scope>NUCLEOTIDE SEQUENCE [LARGE SCALE GENOMIC DNA]</scope>
    <source>
        <strain evidence="2 3">DSM 24557</strain>
    </source>
</reference>
<gene>
    <name evidence="2" type="ORF">HAPAU_24410</name>
</gene>
<dbReference type="PATRIC" id="fig|1008153.3.peg.2488"/>
<dbReference type="Gene3D" id="1.10.246.130">
    <property type="match status" value="1"/>
</dbReference>
<dbReference type="Gene3D" id="3.60.20.40">
    <property type="match status" value="1"/>
</dbReference>
<proteinExistence type="predicted"/>
<dbReference type="InterPro" id="IPR043137">
    <property type="entry name" value="GGT_ssub_C"/>
</dbReference>
<dbReference type="Pfam" id="PF01019">
    <property type="entry name" value="G_glu_transpept"/>
    <property type="match status" value="1"/>
</dbReference>
<accession>A0A151ADT1</accession>
<name>A0A151ADT1_9EURY</name>
<protein>
    <submittedName>
        <fullName evidence="2">Gamma-glutamyltranspeptidase</fullName>
    </submittedName>
</protein>
<dbReference type="EMBL" id="LTAZ01000005">
    <property type="protein sequence ID" value="KYH25763.1"/>
    <property type="molecule type" value="Genomic_DNA"/>
</dbReference>
<dbReference type="Proteomes" id="UP000075321">
    <property type="component" value="Unassembled WGS sequence"/>
</dbReference>
<dbReference type="PRINTS" id="PR01210">
    <property type="entry name" value="GGTRANSPTASE"/>
</dbReference>
<feature type="region of interest" description="Disordered" evidence="1">
    <location>
        <begin position="1"/>
        <end position="21"/>
    </location>
</feature>
<feature type="region of interest" description="Disordered" evidence="1">
    <location>
        <begin position="297"/>
        <end position="319"/>
    </location>
</feature>
<evidence type="ECO:0000313" key="3">
    <source>
        <dbReference type="Proteomes" id="UP000075321"/>
    </source>
</evidence>
<organism evidence="2 3">
    <name type="scientific">Halalkalicoccus paucihalophilus</name>
    <dbReference type="NCBI Taxonomy" id="1008153"/>
    <lineage>
        <taxon>Archaea</taxon>
        <taxon>Methanobacteriati</taxon>
        <taxon>Methanobacteriota</taxon>
        <taxon>Stenosarchaea group</taxon>
        <taxon>Halobacteria</taxon>
        <taxon>Halobacteriales</taxon>
        <taxon>Halococcaceae</taxon>
        <taxon>Halalkalicoccus</taxon>
    </lineage>
</organism>
<comment type="caution">
    <text evidence="2">The sequence shown here is derived from an EMBL/GenBank/DDBJ whole genome shotgun (WGS) entry which is preliminary data.</text>
</comment>
<evidence type="ECO:0000256" key="1">
    <source>
        <dbReference type="SAM" id="MobiDB-lite"/>
    </source>
</evidence>
<dbReference type="SUPFAM" id="SSF56235">
    <property type="entry name" value="N-terminal nucleophile aminohydrolases (Ntn hydrolases)"/>
    <property type="match status" value="1"/>
</dbReference>
<dbReference type="PANTHER" id="PTHR43881">
    <property type="entry name" value="GAMMA-GLUTAMYLTRANSPEPTIDASE (AFU_ORTHOLOGUE AFUA_4G13580)"/>
    <property type="match status" value="1"/>
</dbReference>
<dbReference type="PANTHER" id="PTHR43881:SF1">
    <property type="entry name" value="GAMMA-GLUTAMYLTRANSPEPTIDASE (AFU_ORTHOLOGUE AFUA_4G13580)"/>
    <property type="match status" value="1"/>
</dbReference>
<keyword evidence="3" id="KW-1185">Reference proteome</keyword>
<evidence type="ECO:0000313" key="2">
    <source>
        <dbReference type="EMBL" id="KYH25763.1"/>
    </source>
</evidence>